<dbReference type="SMART" id="SM00937">
    <property type="entry name" value="PCRF"/>
    <property type="match status" value="1"/>
</dbReference>
<evidence type="ECO:0000313" key="8">
    <source>
        <dbReference type="EMBL" id="PJA46893.1"/>
    </source>
</evidence>
<feature type="domain" description="Prokaryotic-type class I peptide chain release factors" evidence="7">
    <location>
        <begin position="246"/>
        <end position="262"/>
    </location>
</feature>
<dbReference type="InterPro" id="IPR005139">
    <property type="entry name" value="PCRF"/>
</dbReference>
<dbReference type="PANTHER" id="PTHR43116">
    <property type="entry name" value="PEPTIDE CHAIN RELEASE FACTOR 2"/>
    <property type="match status" value="1"/>
</dbReference>
<keyword evidence="3 4" id="KW-0648">Protein biosynthesis</keyword>
<dbReference type="EMBL" id="PFWT01000006">
    <property type="protein sequence ID" value="PJA46893.1"/>
    <property type="molecule type" value="Genomic_DNA"/>
</dbReference>
<comment type="function">
    <text evidence="4">Peptide chain release factor 2 directs the termination of translation in response to the peptide chain termination codons UGA and UAA.</text>
</comment>
<dbReference type="NCBIfam" id="TIGR00020">
    <property type="entry name" value="prfB"/>
    <property type="match status" value="1"/>
</dbReference>
<dbReference type="Gene3D" id="3.30.160.20">
    <property type="match status" value="1"/>
</dbReference>
<reference evidence="9" key="1">
    <citation type="submission" date="2017-09" db="EMBL/GenBank/DDBJ databases">
        <title>Depth-based differentiation of microbial function through sediment-hosted aquifers and enrichment of novel symbionts in the deep terrestrial subsurface.</title>
        <authorList>
            <person name="Probst A.J."/>
            <person name="Ladd B."/>
            <person name="Jarett J.K."/>
            <person name="Geller-Mcgrath D.E."/>
            <person name="Sieber C.M.K."/>
            <person name="Emerson J.B."/>
            <person name="Anantharaman K."/>
            <person name="Thomas B.C."/>
            <person name="Malmstrom R."/>
            <person name="Stieglmeier M."/>
            <person name="Klingl A."/>
            <person name="Woyke T."/>
            <person name="Ryan C.M."/>
            <person name="Banfield J.F."/>
        </authorList>
    </citation>
    <scope>NUCLEOTIDE SEQUENCE [LARGE SCALE GENOMIC DNA]</scope>
</reference>
<dbReference type="PANTHER" id="PTHR43116:SF3">
    <property type="entry name" value="CLASS I PEPTIDE CHAIN RELEASE FACTOR"/>
    <property type="match status" value="1"/>
</dbReference>
<dbReference type="SUPFAM" id="SSF75620">
    <property type="entry name" value="Release factor"/>
    <property type="match status" value="1"/>
</dbReference>
<organism evidence="8 9">
    <name type="scientific">Candidatus Uhrbacteria bacterium CG_4_9_14_3_um_filter_41_35</name>
    <dbReference type="NCBI Taxonomy" id="1975034"/>
    <lineage>
        <taxon>Bacteria</taxon>
        <taxon>Candidatus Uhriibacteriota</taxon>
    </lineage>
</organism>
<protein>
    <recommendedName>
        <fullName evidence="4 5">Peptide chain release factor 2</fullName>
        <shortName evidence="4">RF-2</shortName>
    </recommendedName>
</protein>
<evidence type="ECO:0000256" key="6">
    <source>
        <dbReference type="SAM" id="Coils"/>
    </source>
</evidence>
<keyword evidence="6" id="KW-0175">Coiled coil</keyword>
<evidence type="ECO:0000259" key="7">
    <source>
        <dbReference type="PROSITE" id="PS00745"/>
    </source>
</evidence>
<comment type="similarity">
    <text evidence="1 4">Belongs to the prokaryotic/mitochondrial release factor family.</text>
</comment>
<dbReference type="FunFam" id="3.30.160.20:FF:000004">
    <property type="entry name" value="Peptide chain release factor 1"/>
    <property type="match status" value="1"/>
</dbReference>
<dbReference type="InterPro" id="IPR000352">
    <property type="entry name" value="Pep_chain_release_fac_I"/>
</dbReference>
<dbReference type="Proteomes" id="UP000231263">
    <property type="component" value="Unassembled WGS sequence"/>
</dbReference>
<dbReference type="PROSITE" id="PS00745">
    <property type="entry name" value="RF_PROK_I"/>
    <property type="match status" value="1"/>
</dbReference>
<accession>A0A2M7XG92</accession>
<comment type="PTM">
    <text evidence="4">Methylated by PrmC. Methylation increases the termination efficiency of RF2.</text>
</comment>
<sequence>MNMAFQDKQIKDLLTRLQKVRDILKIDNLYLELVDFEQQMAAPNFWSDQDRAKKIGQEASQIKSEIDAYEELQAELREASEVAVLAESENDTEMLAVIKDQLDGVASRLQKLEFSTLLDGEHDKGDAIISLHAGAGGDDASDWASLLFRMIIRYAESKDWQVEILEQSLGEGAGIKSITFAVRGRFAYGFLKAEAGVHRLVRISPFDAEKMRHTSFALCEVIPELSEVQESSIAIDEKDLRIDTFASSGAGGQSVNTTNSAVRITHIPTNTVVSIQNERSQGQNKMTAMKILKSRLYQKMLAEQKAEIKDLRGGHIAPEWGNQIRSYVLHPYKMVKDHRTGYETQAVEGVLNGELEPFIEAFLQKTALER</sequence>
<evidence type="ECO:0000256" key="3">
    <source>
        <dbReference type="ARBA" id="ARBA00022917"/>
    </source>
</evidence>
<evidence type="ECO:0000256" key="2">
    <source>
        <dbReference type="ARBA" id="ARBA00022481"/>
    </source>
</evidence>
<feature type="modified residue" description="N5-methylglutamine" evidence="4">
    <location>
        <position position="253"/>
    </location>
</feature>
<dbReference type="HAMAP" id="MF_00094">
    <property type="entry name" value="Rel_fac_2"/>
    <property type="match status" value="1"/>
</dbReference>
<name>A0A2M7XG92_9BACT</name>
<evidence type="ECO:0000256" key="4">
    <source>
        <dbReference type="HAMAP-Rule" id="MF_00094"/>
    </source>
</evidence>
<proteinExistence type="inferred from homology"/>
<comment type="subcellular location">
    <subcellularLocation>
        <location evidence="4">Cytoplasm</location>
    </subcellularLocation>
</comment>
<gene>
    <name evidence="4" type="primary">prfB</name>
    <name evidence="8" type="ORF">CO173_00680</name>
</gene>
<evidence type="ECO:0000313" key="9">
    <source>
        <dbReference type="Proteomes" id="UP000231263"/>
    </source>
</evidence>
<evidence type="ECO:0000256" key="5">
    <source>
        <dbReference type="NCBIfam" id="TIGR00020"/>
    </source>
</evidence>
<dbReference type="InterPro" id="IPR004374">
    <property type="entry name" value="PrfB"/>
</dbReference>
<dbReference type="Gene3D" id="3.30.70.1660">
    <property type="match status" value="1"/>
</dbReference>
<dbReference type="AlphaFoldDB" id="A0A2M7XG92"/>
<dbReference type="GO" id="GO:0005737">
    <property type="term" value="C:cytoplasm"/>
    <property type="evidence" value="ECO:0007669"/>
    <property type="project" value="UniProtKB-SubCell"/>
</dbReference>
<evidence type="ECO:0000256" key="1">
    <source>
        <dbReference type="ARBA" id="ARBA00010835"/>
    </source>
</evidence>
<keyword evidence="2 4" id="KW-0488">Methylation</keyword>
<dbReference type="Pfam" id="PF03462">
    <property type="entry name" value="PCRF"/>
    <property type="match status" value="1"/>
</dbReference>
<dbReference type="GO" id="GO:0016149">
    <property type="term" value="F:translation release factor activity, codon specific"/>
    <property type="evidence" value="ECO:0007669"/>
    <property type="project" value="UniProtKB-UniRule"/>
</dbReference>
<dbReference type="Pfam" id="PF00472">
    <property type="entry name" value="RF-1"/>
    <property type="match status" value="1"/>
</dbReference>
<comment type="caution">
    <text evidence="8">The sequence shown here is derived from an EMBL/GenBank/DDBJ whole genome shotgun (WGS) entry which is preliminary data.</text>
</comment>
<dbReference type="Gene3D" id="1.20.58.410">
    <property type="entry name" value="Release factor"/>
    <property type="match status" value="1"/>
</dbReference>
<dbReference type="InterPro" id="IPR045853">
    <property type="entry name" value="Pep_chain_release_fac_I_sf"/>
</dbReference>
<keyword evidence="4" id="KW-0963">Cytoplasm</keyword>
<feature type="coiled-coil region" evidence="6">
    <location>
        <begin position="52"/>
        <end position="89"/>
    </location>
</feature>